<dbReference type="Proteomes" id="UP000748025">
    <property type="component" value="Unassembled WGS sequence"/>
</dbReference>
<evidence type="ECO:0000259" key="2">
    <source>
        <dbReference type="PROSITE" id="PS51140"/>
    </source>
</evidence>
<dbReference type="SMART" id="SM00546">
    <property type="entry name" value="CUE"/>
    <property type="match status" value="1"/>
</dbReference>
<feature type="compositionally biased region" description="Polar residues" evidence="1">
    <location>
        <begin position="450"/>
        <end position="460"/>
    </location>
</feature>
<feature type="compositionally biased region" description="Basic residues" evidence="1">
    <location>
        <begin position="648"/>
        <end position="664"/>
    </location>
</feature>
<dbReference type="InterPro" id="IPR003892">
    <property type="entry name" value="CUE"/>
</dbReference>
<evidence type="ECO:0000256" key="1">
    <source>
        <dbReference type="SAM" id="MobiDB-lite"/>
    </source>
</evidence>
<feature type="domain" description="CUE" evidence="2">
    <location>
        <begin position="338"/>
        <end position="381"/>
    </location>
</feature>
<name>A0A9P7NDJ2_9HYPO</name>
<feature type="compositionally biased region" description="Basic and acidic residues" evidence="1">
    <location>
        <begin position="632"/>
        <end position="647"/>
    </location>
</feature>
<feature type="compositionally biased region" description="Polar residues" evidence="1">
    <location>
        <begin position="580"/>
        <end position="589"/>
    </location>
</feature>
<evidence type="ECO:0000313" key="3">
    <source>
        <dbReference type="EMBL" id="KAG6011573.1"/>
    </source>
</evidence>
<feature type="region of interest" description="Disordered" evidence="1">
    <location>
        <begin position="580"/>
        <end position="670"/>
    </location>
</feature>
<dbReference type="EMBL" id="SRPW01000860">
    <property type="protein sequence ID" value="KAG6011573.1"/>
    <property type="molecule type" value="Genomic_DNA"/>
</dbReference>
<dbReference type="PANTHER" id="PTHR21494">
    <property type="entry name" value="ACTIVATING SIGNAL COINTEGRATOR 1 COMPLEX SUBUNIT 2 ASC-1 COMPLEX SUBUNIT P100"/>
    <property type="match status" value="1"/>
</dbReference>
<dbReference type="InterPro" id="IPR041800">
    <property type="entry name" value="ASCC2_CUE"/>
</dbReference>
<dbReference type="InterPro" id="IPR009060">
    <property type="entry name" value="UBA-like_sf"/>
</dbReference>
<dbReference type="Pfam" id="PF02845">
    <property type="entry name" value="CUE"/>
    <property type="match status" value="1"/>
</dbReference>
<organism evidence="3 4">
    <name type="scientific">Claviceps pusilla</name>
    <dbReference type="NCBI Taxonomy" id="123648"/>
    <lineage>
        <taxon>Eukaryota</taxon>
        <taxon>Fungi</taxon>
        <taxon>Dikarya</taxon>
        <taxon>Ascomycota</taxon>
        <taxon>Pezizomycotina</taxon>
        <taxon>Sordariomycetes</taxon>
        <taxon>Hypocreomycetidae</taxon>
        <taxon>Hypocreales</taxon>
        <taxon>Clavicipitaceae</taxon>
        <taxon>Claviceps</taxon>
    </lineage>
</organism>
<dbReference type="CDD" id="cd14364">
    <property type="entry name" value="CUE_ASCC2"/>
    <property type="match status" value="1"/>
</dbReference>
<feature type="compositionally biased region" description="Basic residues" evidence="1">
    <location>
        <begin position="610"/>
        <end position="621"/>
    </location>
</feature>
<dbReference type="Gene3D" id="1.10.8.10">
    <property type="entry name" value="DNA helicase RuvA subunit, C-terminal domain"/>
    <property type="match status" value="1"/>
</dbReference>
<reference evidence="3" key="1">
    <citation type="journal article" date="2020" name="bioRxiv">
        <title>Whole genome comparisons of ergot fungi reveals the divergence and evolution of species within the genus Claviceps are the result of varying mechanisms driving genome evolution and host range expansion.</title>
        <authorList>
            <person name="Wyka S.A."/>
            <person name="Mondo S.J."/>
            <person name="Liu M."/>
            <person name="Dettman J."/>
            <person name="Nalam V."/>
            <person name="Broders K.D."/>
        </authorList>
    </citation>
    <scope>NUCLEOTIDE SEQUENCE</scope>
    <source>
        <strain evidence="3">CCC 602</strain>
    </source>
</reference>
<evidence type="ECO:0000313" key="4">
    <source>
        <dbReference type="Proteomes" id="UP000748025"/>
    </source>
</evidence>
<dbReference type="GO" id="GO:0043130">
    <property type="term" value="F:ubiquitin binding"/>
    <property type="evidence" value="ECO:0007669"/>
    <property type="project" value="InterPro"/>
</dbReference>
<feature type="compositionally biased region" description="Basic residues" evidence="1">
    <location>
        <begin position="310"/>
        <end position="328"/>
    </location>
</feature>
<dbReference type="PANTHER" id="PTHR21494:SF0">
    <property type="entry name" value="ACTIVATING SIGNAL COINTEGRATOR 1 COMPLEX SUBUNIT 2"/>
    <property type="match status" value="1"/>
</dbReference>
<feature type="region of interest" description="Disordered" evidence="1">
    <location>
        <begin position="309"/>
        <end position="333"/>
    </location>
</feature>
<feature type="compositionally biased region" description="Basic and acidic residues" evidence="1">
    <location>
        <begin position="389"/>
        <end position="406"/>
    </location>
</feature>
<feature type="region of interest" description="Disordered" evidence="1">
    <location>
        <begin position="389"/>
        <end position="460"/>
    </location>
</feature>
<feature type="compositionally biased region" description="Pro residues" evidence="1">
    <location>
        <begin position="411"/>
        <end position="420"/>
    </location>
</feature>
<dbReference type="OrthoDB" id="5577209at2759"/>
<gene>
    <name evidence="3" type="ORF">E4U43_008234</name>
</gene>
<keyword evidence="4" id="KW-1185">Reference proteome</keyword>
<proteinExistence type="predicted"/>
<dbReference type="SUPFAM" id="SSF46934">
    <property type="entry name" value="UBA-like"/>
    <property type="match status" value="1"/>
</dbReference>
<comment type="caution">
    <text evidence="3">The sequence shown here is derived from an EMBL/GenBank/DDBJ whole genome shotgun (WGS) entry which is preliminary data.</text>
</comment>
<dbReference type="InterPro" id="IPR052586">
    <property type="entry name" value="ASCC2"/>
</dbReference>
<protein>
    <recommendedName>
        <fullName evidence="2">CUE domain-containing protein</fullName>
    </recommendedName>
</protein>
<dbReference type="PROSITE" id="PS51140">
    <property type="entry name" value="CUE"/>
    <property type="match status" value="1"/>
</dbReference>
<dbReference type="AlphaFoldDB" id="A0A9P7NDJ2"/>
<sequence length="670" mass="72768">MSTLPPLAPFPKASWQTQLTLAQWESLVEAWQVLCQAYLDLTDDEFVKATKAAADTHASLVSFTSSFVHETAKAGSPMPGSTTLLRPVFYLTSRLLRLLGPPELLEYEFLAHFARIYPKSRSAPLIGDLFNDDDDDANKRAPGSAIQASLTSLKRLLIPQLDAGIKGDLKLVESRLVTLNPLLHVSPHACTLLLAGSDFFDGLITCFKVMNPPLRSTIITTLYLCIIGLVESEPPKWSMLNDSLFALNSAADAHRRDPLNANDSLVAELVTCTPLLKLLLRRAEAQNMATASLKKRIAALDAFKKGPIPRPKHLMRSRKKVDKGKGKATHGQPDMHMHRLSQITQVQDLFPDLGAAFVAKCLDHYGDDVEQVVANLLAESLPADLAAADRSEPLSSHHDHPHHTDLAPRSTPTPPPPSIPQIPSRRNVFDDDDFDRLDADGSKVSFGKKPQTSADELLQDRSTAPNKAAILSALAAFDSDDDERDDTYDAADVGGTVDTMNQEADGANDGNEEALFRAYQMDEKLFDRDAATRRNNAARARLRDTTGMTDETIEGWAVMLARDPQQKKRLEAKYAFAGQQTQLQATSWRASPAGSGAEAGDSDGGGGRGGRGRGGRGRGRGGRGGNVAGPTGEKETESARRNKEAHKGSRANHNRRDARAKKMARGGFAG</sequence>
<accession>A0A9P7NDJ2</accession>